<organism evidence="1">
    <name type="scientific">Hexamita inflata</name>
    <dbReference type="NCBI Taxonomy" id="28002"/>
    <lineage>
        <taxon>Eukaryota</taxon>
        <taxon>Metamonada</taxon>
        <taxon>Diplomonadida</taxon>
        <taxon>Hexamitidae</taxon>
        <taxon>Hexamitinae</taxon>
        <taxon>Hexamita</taxon>
    </lineage>
</organism>
<evidence type="ECO:0000313" key="3">
    <source>
        <dbReference type="Proteomes" id="UP001642409"/>
    </source>
</evidence>
<evidence type="ECO:0000313" key="1">
    <source>
        <dbReference type="EMBL" id="CAI9924330.1"/>
    </source>
</evidence>
<evidence type="ECO:0000313" key="2">
    <source>
        <dbReference type="EMBL" id="CAL6081804.1"/>
    </source>
</evidence>
<dbReference type="EMBL" id="CATOUU010000310">
    <property type="protein sequence ID" value="CAI9924330.1"/>
    <property type="molecule type" value="Genomic_DNA"/>
</dbReference>
<reference evidence="1" key="1">
    <citation type="submission" date="2023-06" db="EMBL/GenBank/DDBJ databases">
        <authorList>
            <person name="Kurt Z."/>
        </authorList>
    </citation>
    <scope>NUCLEOTIDE SEQUENCE</scope>
</reference>
<keyword evidence="3" id="KW-1185">Reference proteome</keyword>
<dbReference type="EMBL" id="CAXDID020000356">
    <property type="protein sequence ID" value="CAL6081804.1"/>
    <property type="molecule type" value="Genomic_DNA"/>
</dbReference>
<reference evidence="2 3" key="2">
    <citation type="submission" date="2024-07" db="EMBL/GenBank/DDBJ databases">
        <authorList>
            <person name="Akdeniz Z."/>
        </authorList>
    </citation>
    <scope>NUCLEOTIDE SEQUENCE [LARGE SCALE GENOMIC DNA]</scope>
</reference>
<dbReference type="Proteomes" id="UP001642409">
    <property type="component" value="Unassembled WGS sequence"/>
</dbReference>
<dbReference type="AlphaFoldDB" id="A0AA86NSZ0"/>
<name>A0AA86NSZ0_9EUKA</name>
<gene>
    <name evidence="1" type="ORF">HINF_LOCUS11975</name>
    <name evidence="2" type="ORF">HINF_LOCUS60596</name>
</gene>
<protein>
    <submittedName>
        <fullName evidence="1">Uncharacterized protein</fullName>
    </submittedName>
</protein>
<comment type="caution">
    <text evidence="1">The sequence shown here is derived from an EMBL/GenBank/DDBJ whole genome shotgun (WGS) entry which is preliminary data.</text>
</comment>
<proteinExistence type="predicted"/>
<sequence>MDIENWFQQQQQQIIMEPSQRNLAQSQHEMLSGELQSYAFDAKYQSFAQYLCLDQIEEFPQPEQDPKLIDLEESSKYSKKLIVKRFSLDEIPQEFQNKIFINFCSDSYQFSEQHGVLAQLTQKMQLLKPDSQAVQFSVQPQAQVNVTGQQTGLMPQKLDTINVVTPQLQKLPLELQIQVVQARFKAALTQIHQKQGFAVVSTPASVAHPVVGWHSVLSCVQQFVQTQSKYIIVLRPNSKYDEYLLRVLLPAYFPRNSAEEKLKQYRIKLNQQQPLVNQILPAPLAAQVFENKQIFIKPRTKFSKLSILENRLREADLSELNQVVIPLTSQFQTQTAFGILNFSLQQKDIEKNYLWLVRNTGLFGTDDIYLVIFAGCYDIKQWAQSEVDRMPDEWLQRIKLIIIRGQNLSWVTNLLNGRVKSVEMYDRLATFKEKYQWMTFKPEIVKWDKSFSQKE</sequence>
<accession>A0AA86NSZ0</accession>